<sequence>MSDLALFNAAASVNPPPVPESDYCPACGTEILFGFVRLNHYCPACRQPLAIEAGQLVQTESK</sequence>
<reference evidence="1 2" key="1">
    <citation type="journal article" date="2016" name="Nat. Commun.">
        <title>Thousands of microbial genomes shed light on interconnected biogeochemical processes in an aquifer system.</title>
        <authorList>
            <person name="Anantharaman K."/>
            <person name="Brown C.T."/>
            <person name="Hug L.A."/>
            <person name="Sharon I."/>
            <person name="Castelle C.J."/>
            <person name="Probst A.J."/>
            <person name="Thomas B.C."/>
            <person name="Singh A."/>
            <person name="Wilkins M.J."/>
            <person name="Karaoz U."/>
            <person name="Brodie E.L."/>
            <person name="Williams K.H."/>
            <person name="Hubbard S.S."/>
            <person name="Banfield J.F."/>
        </authorList>
    </citation>
    <scope>NUCLEOTIDE SEQUENCE [LARGE SCALE GENOMIC DNA]</scope>
</reference>
<dbReference type="AlphaFoldDB" id="A0A1G1Y3A2"/>
<organism evidence="1 2">
    <name type="scientific">Candidatus Buchananbacteria bacterium RIFCSPHIGHO2_01_FULL_44_11</name>
    <dbReference type="NCBI Taxonomy" id="1797535"/>
    <lineage>
        <taxon>Bacteria</taxon>
        <taxon>Candidatus Buchananiibacteriota</taxon>
    </lineage>
</organism>
<evidence type="ECO:0000313" key="2">
    <source>
        <dbReference type="Proteomes" id="UP000178240"/>
    </source>
</evidence>
<name>A0A1G1Y3A2_9BACT</name>
<gene>
    <name evidence="1" type="ORF">A2744_01655</name>
</gene>
<comment type="caution">
    <text evidence="1">The sequence shown here is derived from an EMBL/GenBank/DDBJ whole genome shotgun (WGS) entry which is preliminary data.</text>
</comment>
<proteinExistence type="predicted"/>
<protein>
    <submittedName>
        <fullName evidence="1">Uncharacterized protein</fullName>
    </submittedName>
</protein>
<accession>A0A1G1Y3A2</accession>
<dbReference type="EMBL" id="MHIE01000005">
    <property type="protein sequence ID" value="OGY46306.1"/>
    <property type="molecule type" value="Genomic_DNA"/>
</dbReference>
<evidence type="ECO:0000313" key="1">
    <source>
        <dbReference type="EMBL" id="OGY46306.1"/>
    </source>
</evidence>
<dbReference type="Proteomes" id="UP000178240">
    <property type="component" value="Unassembled WGS sequence"/>
</dbReference>